<evidence type="ECO:0000313" key="3">
    <source>
        <dbReference type="Proteomes" id="UP000034087"/>
    </source>
</evidence>
<proteinExistence type="predicted"/>
<dbReference type="InterPro" id="IPR035069">
    <property type="entry name" value="TTHA1013/TTHA0281-like"/>
</dbReference>
<sequence>MFCAYHNLMKKKLTKKVYQYTAVFELNKGGGYTAIIPALPGCISEGDNFEEALKNIEEAALLYLEDLRADKMLEEFAKDSQKIVLAPIKVMA</sequence>
<evidence type="ECO:0000259" key="1">
    <source>
        <dbReference type="Pfam" id="PF15919"/>
    </source>
</evidence>
<reference evidence="2 3" key="1">
    <citation type="journal article" date="2015" name="Nature">
        <title>rRNA introns, odd ribosomes, and small enigmatic genomes across a large radiation of phyla.</title>
        <authorList>
            <person name="Brown C.T."/>
            <person name="Hug L.A."/>
            <person name="Thomas B.C."/>
            <person name="Sharon I."/>
            <person name="Castelle C.J."/>
            <person name="Singh A."/>
            <person name="Wilkins M.J."/>
            <person name="Williams K.H."/>
            <person name="Banfield J.F."/>
        </authorList>
    </citation>
    <scope>NUCLEOTIDE SEQUENCE [LARGE SCALE GENOMIC DNA]</scope>
</reference>
<dbReference type="Gene3D" id="3.30.160.250">
    <property type="match status" value="1"/>
</dbReference>
<dbReference type="PANTHER" id="PTHR34504">
    <property type="entry name" value="ANTITOXIN HICB"/>
    <property type="match status" value="1"/>
</dbReference>
<dbReference type="PANTHER" id="PTHR34504:SF4">
    <property type="entry name" value="ANTITOXIN HICB"/>
    <property type="match status" value="1"/>
</dbReference>
<feature type="domain" description="HicB-like antitoxin of toxin-antitoxin system" evidence="1">
    <location>
        <begin position="20"/>
        <end position="71"/>
    </location>
</feature>
<dbReference type="Proteomes" id="UP000034087">
    <property type="component" value="Unassembled WGS sequence"/>
</dbReference>
<gene>
    <name evidence="2" type="ORF">UW53_C0008G0019</name>
</gene>
<dbReference type="InterPro" id="IPR031807">
    <property type="entry name" value="HicB-like"/>
</dbReference>
<dbReference type="EMBL" id="LCIR01000008">
    <property type="protein sequence ID" value="KKT59736.1"/>
    <property type="molecule type" value="Genomic_DNA"/>
</dbReference>
<protein>
    <recommendedName>
        <fullName evidence="1">HicB-like antitoxin of toxin-antitoxin system domain-containing protein</fullName>
    </recommendedName>
</protein>
<name>A0A0G1IK33_9BACT</name>
<dbReference type="AlphaFoldDB" id="A0A0G1IK33"/>
<dbReference type="SUPFAM" id="SSF143100">
    <property type="entry name" value="TTHA1013/TTHA0281-like"/>
    <property type="match status" value="1"/>
</dbReference>
<accession>A0A0G1IK33</accession>
<dbReference type="Pfam" id="PF15919">
    <property type="entry name" value="HicB_lk_antitox"/>
    <property type="match status" value="1"/>
</dbReference>
<dbReference type="InterPro" id="IPR051404">
    <property type="entry name" value="TA_system_antitoxin"/>
</dbReference>
<evidence type="ECO:0000313" key="2">
    <source>
        <dbReference type="EMBL" id="KKT59736.1"/>
    </source>
</evidence>
<organism evidence="2 3">
    <name type="scientific">Candidatus Giovannonibacteria bacterium GW2011_GWA1_44_25</name>
    <dbReference type="NCBI Taxonomy" id="1618645"/>
    <lineage>
        <taxon>Bacteria</taxon>
        <taxon>Candidatus Giovannoniibacteriota</taxon>
    </lineage>
</organism>
<comment type="caution">
    <text evidence="2">The sequence shown here is derived from an EMBL/GenBank/DDBJ whole genome shotgun (WGS) entry which is preliminary data.</text>
</comment>